<dbReference type="AlphaFoldDB" id="A0A8S0TEG7"/>
<evidence type="ECO:0000313" key="2">
    <source>
        <dbReference type="EMBL" id="CAA3003556.1"/>
    </source>
</evidence>
<dbReference type="EMBL" id="CACTIH010005985">
    <property type="protein sequence ID" value="CAA3003556.1"/>
    <property type="molecule type" value="Genomic_DNA"/>
</dbReference>
<comment type="caution">
    <text evidence="2">The sequence shown here is derived from an EMBL/GenBank/DDBJ whole genome shotgun (WGS) entry which is preliminary data.</text>
</comment>
<dbReference type="Proteomes" id="UP000594638">
    <property type="component" value="Unassembled WGS sequence"/>
</dbReference>
<gene>
    <name evidence="2" type="ORF">OLEA9_A110839</name>
</gene>
<reference evidence="2 3" key="1">
    <citation type="submission" date="2019-12" db="EMBL/GenBank/DDBJ databases">
        <authorList>
            <person name="Alioto T."/>
            <person name="Alioto T."/>
            <person name="Gomez Garrido J."/>
        </authorList>
    </citation>
    <scope>NUCLEOTIDE SEQUENCE [LARGE SCALE GENOMIC DNA]</scope>
</reference>
<keyword evidence="3" id="KW-1185">Reference proteome</keyword>
<sequence>MVVVDSQRMPWLKKASWTSNSYDFYYYSGFGPRWDKERGENSLDVPKNLKREHEMIHPTFPQIDNEESEIKYEVEDEEDGESWRKRARKPIKA</sequence>
<evidence type="ECO:0000256" key="1">
    <source>
        <dbReference type="SAM" id="MobiDB-lite"/>
    </source>
</evidence>
<evidence type="ECO:0000313" key="3">
    <source>
        <dbReference type="Proteomes" id="UP000594638"/>
    </source>
</evidence>
<name>A0A8S0TEG7_OLEEU</name>
<protein>
    <submittedName>
        <fullName evidence="2">Uncharacterized protein</fullName>
    </submittedName>
</protein>
<accession>A0A8S0TEG7</accession>
<feature type="non-terminal residue" evidence="2">
    <location>
        <position position="93"/>
    </location>
</feature>
<organism evidence="2 3">
    <name type="scientific">Olea europaea subsp. europaea</name>
    <dbReference type="NCBI Taxonomy" id="158383"/>
    <lineage>
        <taxon>Eukaryota</taxon>
        <taxon>Viridiplantae</taxon>
        <taxon>Streptophyta</taxon>
        <taxon>Embryophyta</taxon>
        <taxon>Tracheophyta</taxon>
        <taxon>Spermatophyta</taxon>
        <taxon>Magnoliopsida</taxon>
        <taxon>eudicotyledons</taxon>
        <taxon>Gunneridae</taxon>
        <taxon>Pentapetalae</taxon>
        <taxon>asterids</taxon>
        <taxon>lamiids</taxon>
        <taxon>Lamiales</taxon>
        <taxon>Oleaceae</taxon>
        <taxon>Oleeae</taxon>
        <taxon>Olea</taxon>
    </lineage>
</organism>
<dbReference type="Gramene" id="OE9A110839T1">
    <property type="protein sequence ID" value="OE9A110839C1"/>
    <property type="gene ID" value="OE9A110839"/>
</dbReference>
<proteinExistence type="predicted"/>
<dbReference type="OrthoDB" id="1298412at2759"/>
<feature type="region of interest" description="Disordered" evidence="1">
    <location>
        <begin position="72"/>
        <end position="93"/>
    </location>
</feature>
<dbReference type="PANTHER" id="PTHR34680:SF3">
    <property type="entry name" value="EXPRESSED PROTEIN"/>
    <property type="match status" value="1"/>
</dbReference>
<dbReference type="PANTHER" id="PTHR34680">
    <property type="entry name" value="EXPRESSED PROTEIN"/>
    <property type="match status" value="1"/>
</dbReference>